<evidence type="ECO:0000256" key="1">
    <source>
        <dbReference type="SAM" id="MobiDB-lite"/>
    </source>
</evidence>
<dbReference type="Proteomes" id="UP000247498">
    <property type="component" value="Unassembled WGS sequence"/>
</dbReference>
<feature type="compositionally biased region" description="Basic and acidic residues" evidence="1">
    <location>
        <begin position="74"/>
        <end position="100"/>
    </location>
</feature>
<dbReference type="STRING" id="307507.A0A2V0NYP0"/>
<dbReference type="AlphaFoldDB" id="A0A2V0NYP0"/>
<dbReference type="EMBL" id="BDRX01000034">
    <property type="protein sequence ID" value="GBF92758.1"/>
    <property type="molecule type" value="Genomic_DNA"/>
</dbReference>
<keyword evidence="3" id="KW-1185">Reference proteome</keyword>
<feature type="region of interest" description="Disordered" evidence="1">
    <location>
        <begin position="64"/>
        <end position="106"/>
    </location>
</feature>
<reference evidence="2 3" key="1">
    <citation type="journal article" date="2018" name="Sci. Rep.">
        <title>Raphidocelis subcapitata (=Pseudokirchneriella subcapitata) provides an insight into genome evolution and environmental adaptations in the Sphaeropleales.</title>
        <authorList>
            <person name="Suzuki S."/>
            <person name="Yamaguchi H."/>
            <person name="Nakajima N."/>
            <person name="Kawachi M."/>
        </authorList>
    </citation>
    <scope>NUCLEOTIDE SEQUENCE [LARGE SCALE GENOMIC DNA]</scope>
    <source>
        <strain evidence="2 3">NIES-35</strain>
    </source>
</reference>
<accession>A0A2V0NYP0</accession>
<evidence type="ECO:0000313" key="2">
    <source>
        <dbReference type="EMBL" id="GBF92758.1"/>
    </source>
</evidence>
<protein>
    <submittedName>
        <fullName evidence="2">Uncharacterized protein</fullName>
    </submittedName>
</protein>
<proteinExistence type="predicted"/>
<evidence type="ECO:0000313" key="3">
    <source>
        <dbReference type="Proteomes" id="UP000247498"/>
    </source>
</evidence>
<dbReference type="OrthoDB" id="538156at2759"/>
<comment type="caution">
    <text evidence="2">The sequence shown here is derived from an EMBL/GenBank/DDBJ whole genome shotgun (WGS) entry which is preliminary data.</text>
</comment>
<gene>
    <name evidence="2" type="ORF">Rsub_05127</name>
</gene>
<organism evidence="2 3">
    <name type="scientific">Raphidocelis subcapitata</name>
    <dbReference type="NCBI Taxonomy" id="307507"/>
    <lineage>
        <taxon>Eukaryota</taxon>
        <taxon>Viridiplantae</taxon>
        <taxon>Chlorophyta</taxon>
        <taxon>core chlorophytes</taxon>
        <taxon>Chlorophyceae</taxon>
        <taxon>CS clade</taxon>
        <taxon>Sphaeropleales</taxon>
        <taxon>Selenastraceae</taxon>
        <taxon>Raphidocelis</taxon>
    </lineage>
</organism>
<dbReference type="InParanoid" id="A0A2V0NYP0"/>
<sequence>MKGERFTRSYRPPVDPMHVTFSMWADQDQNRAFGGALDWSKSPFTSQFKELRRVLCDAPAATTRGPEWLYPADKAPRKDASKDAKKDAKRAERDARKAEKAAGSAL</sequence>
<name>A0A2V0NYP0_9CHLO</name>
<dbReference type="Gene3D" id="2.60.120.200">
    <property type="match status" value="1"/>
</dbReference>